<dbReference type="AlphaFoldDB" id="A0A136PLH4"/>
<reference evidence="1 2" key="1">
    <citation type="submission" date="2016-01" db="EMBL/GenBank/DDBJ databases">
        <title>Whole genome sequence and analysis of Micromonospora rosaria DSM 803, which can produce antibacterial substance rosamicin.</title>
        <authorList>
            <person name="Yang H."/>
            <person name="He X."/>
            <person name="Zhu D."/>
        </authorList>
    </citation>
    <scope>NUCLEOTIDE SEQUENCE [LARGE SCALE GENOMIC DNA]</scope>
    <source>
        <strain evidence="1 2">DSM 803</strain>
    </source>
</reference>
<gene>
    <name evidence="1" type="ORF">AWW66_25265</name>
</gene>
<protein>
    <submittedName>
        <fullName evidence="1">Uncharacterized protein</fullName>
    </submittedName>
</protein>
<sequence>MARAEADLRALFERELAAPHAEVEARLCEDESRRRQGLPLFFPHILQEALNNLVAAGDIEKVQHPTRAGRTAELYVLATTGRGRRTAITAATRRKGLLYARFLHYSTLFGAAGESVVRDSLVDAAAHGYQSMSTHTPFGEVRKIGSAQLQGALDSGAWLMLMHPDTHLPLPAQAITIEVKNRRLHLYPRHDEVHQLLHKAAVVQDAHPELPVVPVLICRRAHSRLFWMAKDLGFLVHQTRRQFVTLPPKTEPRMLEELRNELALTDLTLVSREHPKRIEGLFTTTLPKQSRLAAARWKAVGSTLVKYYAELRDQRLKPWVRTSAVGQLRTAAELALDHAQVADPILEWALEDDDDPDQDF</sequence>
<comment type="caution">
    <text evidence="1">The sequence shown here is derived from an EMBL/GenBank/DDBJ whole genome shotgun (WGS) entry which is preliminary data.</text>
</comment>
<accession>A0A136PLH4</accession>
<organism evidence="1 2">
    <name type="scientific">Micromonospora rosaria</name>
    <dbReference type="NCBI Taxonomy" id="47874"/>
    <lineage>
        <taxon>Bacteria</taxon>
        <taxon>Bacillati</taxon>
        <taxon>Actinomycetota</taxon>
        <taxon>Actinomycetes</taxon>
        <taxon>Micromonosporales</taxon>
        <taxon>Micromonosporaceae</taxon>
        <taxon>Micromonospora</taxon>
    </lineage>
</organism>
<dbReference type="RefSeq" id="WP_067371186.1">
    <property type="nucleotide sequence ID" value="NZ_JBIUBN010000043.1"/>
</dbReference>
<dbReference type="EMBL" id="LRQV01000123">
    <property type="protein sequence ID" value="KXK59262.1"/>
    <property type="molecule type" value="Genomic_DNA"/>
</dbReference>
<dbReference type="OrthoDB" id="3628550at2"/>
<evidence type="ECO:0000313" key="2">
    <source>
        <dbReference type="Proteomes" id="UP000070620"/>
    </source>
</evidence>
<name>A0A136PLH4_9ACTN</name>
<dbReference type="Proteomes" id="UP000070620">
    <property type="component" value="Unassembled WGS sequence"/>
</dbReference>
<proteinExistence type="predicted"/>
<evidence type="ECO:0000313" key="1">
    <source>
        <dbReference type="EMBL" id="KXK59262.1"/>
    </source>
</evidence>
<keyword evidence="2" id="KW-1185">Reference proteome</keyword>